<comment type="caution">
    <text evidence="1">The sequence shown here is derived from an EMBL/GenBank/DDBJ whole genome shotgun (WGS) entry which is preliminary data.</text>
</comment>
<accession>A0A3B9KYZ7</accession>
<sequence length="64" mass="7597">MAVSDQDLEDALSIAAKMIDLYGYKYWPIFERLEAELEARTERIKRVQARLAKRRPAYRPRVDL</sequence>
<dbReference type="AlphaFoldDB" id="A0A3B9KYZ7"/>
<evidence type="ECO:0000313" key="2">
    <source>
        <dbReference type="Proteomes" id="UP000259173"/>
    </source>
</evidence>
<proteinExistence type="predicted"/>
<dbReference type="Proteomes" id="UP000259173">
    <property type="component" value="Unassembled WGS sequence"/>
</dbReference>
<organism evidence="1 2">
    <name type="scientific">Hyphomonas atlantica</name>
    <dbReference type="NCBI Taxonomy" id="1280948"/>
    <lineage>
        <taxon>Bacteria</taxon>
        <taxon>Pseudomonadati</taxon>
        <taxon>Pseudomonadota</taxon>
        <taxon>Alphaproteobacteria</taxon>
        <taxon>Hyphomonadales</taxon>
        <taxon>Hyphomonadaceae</taxon>
        <taxon>Hyphomonas</taxon>
    </lineage>
</organism>
<dbReference type="EMBL" id="DMBR01000093">
    <property type="protein sequence ID" value="HAE93545.1"/>
    <property type="molecule type" value="Genomic_DNA"/>
</dbReference>
<reference evidence="1 2" key="1">
    <citation type="journal article" date="2018" name="Nat. Biotechnol.">
        <title>A standardized bacterial taxonomy based on genome phylogeny substantially revises the tree of life.</title>
        <authorList>
            <person name="Parks D.H."/>
            <person name="Chuvochina M."/>
            <person name="Waite D.W."/>
            <person name="Rinke C."/>
            <person name="Skarshewski A."/>
            <person name="Chaumeil P.A."/>
            <person name="Hugenholtz P."/>
        </authorList>
    </citation>
    <scope>NUCLEOTIDE SEQUENCE [LARGE SCALE GENOMIC DNA]</scope>
    <source>
        <strain evidence="1">UBA8557</strain>
    </source>
</reference>
<protein>
    <submittedName>
        <fullName evidence="1">Uncharacterized protein</fullName>
    </submittedName>
</protein>
<evidence type="ECO:0000313" key="1">
    <source>
        <dbReference type="EMBL" id="HAE93545.1"/>
    </source>
</evidence>
<gene>
    <name evidence="1" type="ORF">DCG65_03235</name>
</gene>
<name>A0A3B9KYZ7_9PROT</name>